<accession>A0A364RFK1</accession>
<dbReference type="AlphaFoldDB" id="A0A364RFK1"/>
<sequence>MKVGIITGDLINSSQYEPAQRQEVIKTLKQTLTEANDVADKQWLRFEMYRGDSIQIEVTEPEQALRLAILLRAALQKLATGKKKQLVPGKPFADIRLSVGIGEAERKQGSVVEADGEAYRLSGRSLDTMKKHGQKLIIRTNNTDINEEFEVACRFLDVLLDKWSASSAEVVFWLLKGLKDVEIAAKLGISQPAIHARKKVAGWEAIELMLQRYTSVINKTF</sequence>
<dbReference type="Proteomes" id="UP000251692">
    <property type="component" value="Unassembled WGS sequence"/>
</dbReference>
<evidence type="ECO:0008006" key="3">
    <source>
        <dbReference type="Google" id="ProtNLM"/>
    </source>
</evidence>
<dbReference type="OrthoDB" id="7064118at2"/>
<protein>
    <recommendedName>
        <fullName evidence="3">SatD family (SatD)</fullName>
    </recommendedName>
</protein>
<dbReference type="EMBL" id="QMDV01000002">
    <property type="protein sequence ID" value="RAU83128.1"/>
    <property type="molecule type" value="Genomic_DNA"/>
</dbReference>
<organism evidence="1 2">
    <name type="scientific">Pontibacter arcticus</name>
    <dbReference type="NCBI Taxonomy" id="2080288"/>
    <lineage>
        <taxon>Bacteria</taxon>
        <taxon>Pseudomonadati</taxon>
        <taxon>Bacteroidota</taxon>
        <taxon>Cytophagia</taxon>
        <taxon>Cytophagales</taxon>
        <taxon>Hymenobacteraceae</taxon>
        <taxon>Pontibacter</taxon>
    </lineage>
</organism>
<gene>
    <name evidence="1" type="ORF">DP923_07830</name>
</gene>
<keyword evidence="2" id="KW-1185">Reference proteome</keyword>
<evidence type="ECO:0000313" key="1">
    <source>
        <dbReference type="EMBL" id="RAU83128.1"/>
    </source>
</evidence>
<evidence type="ECO:0000313" key="2">
    <source>
        <dbReference type="Proteomes" id="UP000251692"/>
    </source>
</evidence>
<comment type="caution">
    <text evidence="1">The sequence shown here is derived from an EMBL/GenBank/DDBJ whole genome shotgun (WGS) entry which is preliminary data.</text>
</comment>
<proteinExistence type="predicted"/>
<reference evidence="1 2" key="1">
    <citation type="submission" date="2018-06" db="EMBL/GenBank/DDBJ databases">
        <authorList>
            <person name="Liu Z.-W."/>
        </authorList>
    </citation>
    <scope>NUCLEOTIDE SEQUENCE [LARGE SCALE GENOMIC DNA]</scope>
    <source>
        <strain evidence="1 2">2b14</strain>
    </source>
</reference>
<name>A0A364RFK1_9BACT</name>
<reference evidence="1 2" key="2">
    <citation type="submission" date="2018-07" db="EMBL/GenBank/DDBJ databases">
        <title>Pontibacter sp. 2b14 genomic sequence and assembly.</title>
        <authorList>
            <person name="Du Z.-J."/>
        </authorList>
    </citation>
    <scope>NUCLEOTIDE SEQUENCE [LARGE SCALE GENOMIC DNA]</scope>
    <source>
        <strain evidence="1 2">2b14</strain>
    </source>
</reference>
<dbReference type="RefSeq" id="WP_112305278.1">
    <property type="nucleotide sequence ID" value="NZ_QMDV01000002.1"/>
</dbReference>